<dbReference type="Proteomes" id="UP000247409">
    <property type="component" value="Unassembled WGS sequence"/>
</dbReference>
<dbReference type="EMBL" id="NBIV01000124">
    <property type="protein sequence ID" value="PXF43470.1"/>
    <property type="molecule type" value="Genomic_DNA"/>
</dbReference>
<name>A0A2V3IQP3_9FLOR</name>
<gene>
    <name evidence="1" type="ORF">BWQ96_06763</name>
</gene>
<sequence>MLDKDEDDHELRVREQMSRVEIDKQKVARTLKSKGTGHSWPLRKVIAL</sequence>
<protein>
    <submittedName>
        <fullName evidence="1">Uncharacterized protein</fullName>
    </submittedName>
</protein>
<comment type="caution">
    <text evidence="1">The sequence shown here is derived from an EMBL/GenBank/DDBJ whole genome shotgun (WGS) entry which is preliminary data.</text>
</comment>
<keyword evidence="2" id="KW-1185">Reference proteome</keyword>
<evidence type="ECO:0000313" key="1">
    <source>
        <dbReference type="EMBL" id="PXF43470.1"/>
    </source>
</evidence>
<organism evidence="1 2">
    <name type="scientific">Gracilariopsis chorda</name>
    <dbReference type="NCBI Taxonomy" id="448386"/>
    <lineage>
        <taxon>Eukaryota</taxon>
        <taxon>Rhodophyta</taxon>
        <taxon>Florideophyceae</taxon>
        <taxon>Rhodymeniophycidae</taxon>
        <taxon>Gracilariales</taxon>
        <taxon>Gracilariaceae</taxon>
        <taxon>Gracilariopsis</taxon>
    </lineage>
</organism>
<evidence type="ECO:0000313" key="2">
    <source>
        <dbReference type="Proteomes" id="UP000247409"/>
    </source>
</evidence>
<reference evidence="1 2" key="1">
    <citation type="journal article" date="2018" name="Mol. Biol. Evol.">
        <title>Analysis of the draft genome of the red seaweed Gracilariopsis chorda provides insights into genome size evolution in Rhodophyta.</title>
        <authorList>
            <person name="Lee J."/>
            <person name="Yang E.C."/>
            <person name="Graf L."/>
            <person name="Yang J.H."/>
            <person name="Qiu H."/>
            <person name="Zel Zion U."/>
            <person name="Chan C.X."/>
            <person name="Stephens T.G."/>
            <person name="Weber A.P.M."/>
            <person name="Boo G.H."/>
            <person name="Boo S.M."/>
            <person name="Kim K.M."/>
            <person name="Shin Y."/>
            <person name="Jung M."/>
            <person name="Lee S.J."/>
            <person name="Yim H.S."/>
            <person name="Lee J.H."/>
            <person name="Bhattacharya D."/>
            <person name="Yoon H.S."/>
        </authorList>
    </citation>
    <scope>NUCLEOTIDE SEQUENCE [LARGE SCALE GENOMIC DNA]</scope>
    <source>
        <strain evidence="1 2">SKKU-2015</strain>
        <tissue evidence="1">Whole body</tissue>
    </source>
</reference>
<accession>A0A2V3IQP3</accession>
<proteinExistence type="predicted"/>
<dbReference type="AlphaFoldDB" id="A0A2V3IQP3"/>